<feature type="disulfide bond" evidence="6">
    <location>
        <begin position="143"/>
        <end position="170"/>
    </location>
</feature>
<feature type="domain" description="CUB" evidence="8">
    <location>
        <begin position="143"/>
        <end position="188"/>
    </location>
</feature>
<dbReference type="CDD" id="cd00041">
    <property type="entry name" value="CUB"/>
    <property type="match status" value="1"/>
</dbReference>
<feature type="compositionally biased region" description="Basic and acidic residues" evidence="7">
    <location>
        <begin position="1"/>
        <end position="16"/>
    </location>
</feature>
<dbReference type="SUPFAM" id="SSF49854">
    <property type="entry name" value="Spermadhesin, CUB domain"/>
    <property type="match status" value="1"/>
</dbReference>
<dbReference type="RefSeq" id="XP_020007253.1">
    <property type="nucleotide sequence ID" value="XM_020151664.1"/>
</dbReference>
<dbReference type="InterPro" id="IPR050633">
    <property type="entry name" value="Neuropilin_MCO_CoagFactor"/>
</dbReference>
<dbReference type="PANTHER" id="PTHR46806:SF1">
    <property type="entry name" value="DISCOIDIN, CUB AND LCCL DOMAIN-CONTAINING PROTEIN 1"/>
    <property type="match status" value="1"/>
</dbReference>
<organism evidence="9">
    <name type="scientific">Castor canadensis</name>
    <name type="common">American beaver</name>
    <dbReference type="NCBI Taxonomy" id="51338"/>
    <lineage>
        <taxon>Eukaryota</taxon>
        <taxon>Metazoa</taxon>
        <taxon>Chordata</taxon>
        <taxon>Craniata</taxon>
        <taxon>Vertebrata</taxon>
        <taxon>Euteleostomi</taxon>
        <taxon>Mammalia</taxon>
        <taxon>Eutheria</taxon>
        <taxon>Euarchontoglires</taxon>
        <taxon>Glires</taxon>
        <taxon>Rodentia</taxon>
        <taxon>Castorimorpha</taxon>
        <taxon>Castoridae</taxon>
        <taxon>Castor</taxon>
    </lineage>
</organism>
<dbReference type="InterPro" id="IPR000859">
    <property type="entry name" value="CUB_dom"/>
</dbReference>
<name>A0A8B7TI76_CASCN</name>
<dbReference type="AlphaFoldDB" id="A0A8B7TI76"/>
<dbReference type="Pfam" id="PF00431">
    <property type="entry name" value="CUB"/>
    <property type="match status" value="1"/>
</dbReference>
<dbReference type="Gene3D" id="2.60.120.290">
    <property type="entry name" value="Spermadhesin, CUB domain"/>
    <property type="match status" value="1"/>
</dbReference>
<dbReference type="GO" id="GO:0038023">
    <property type="term" value="F:signaling receptor activity"/>
    <property type="evidence" value="ECO:0007669"/>
    <property type="project" value="TreeGrafter"/>
</dbReference>
<proteinExistence type="predicted"/>
<protein>
    <submittedName>
        <fullName evidence="9">Discoidin, CUB and LCCL domain-containing protein 2-like</fullName>
    </submittedName>
</protein>
<comment type="caution">
    <text evidence="6">Lacks conserved residue(s) required for the propagation of feature annotation.</text>
</comment>
<evidence type="ECO:0000313" key="9">
    <source>
        <dbReference type="RefSeq" id="XP_020007253.1"/>
    </source>
</evidence>
<evidence type="ECO:0000256" key="6">
    <source>
        <dbReference type="PROSITE-ProRule" id="PRU00059"/>
    </source>
</evidence>
<evidence type="ECO:0000256" key="4">
    <source>
        <dbReference type="ARBA" id="ARBA00023136"/>
    </source>
</evidence>
<feature type="compositionally biased region" description="Polar residues" evidence="7">
    <location>
        <begin position="30"/>
        <end position="42"/>
    </location>
</feature>
<sequence>SPELRQVELGKGKSETGRPCGRCSAYWGLSSGSTRRSATPSSLGRRGRGGAWPGEAGPRPLPARPPQWDSAPRSTAEEAVRAGQRRRTARLGVAEPAKLAPGGAMVPGGRGEPAGTSGPHLLALLLAVCVPLRLLAEELGDGCGHIVTYQDSGTMTSKNYPGTYPNYTICEKTITVPKGKRLILKLGI</sequence>
<gene>
    <name evidence="9" type="primary">LOC109674775</name>
</gene>
<comment type="subcellular location">
    <subcellularLocation>
        <location evidence="1">Membrane</location>
        <topology evidence="1">Single-pass type I membrane protein</topology>
    </subcellularLocation>
</comment>
<evidence type="ECO:0000256" key="5">
    <source>
        <dbReference type="ARBA" id="ARBA00023157"/>
    </source>
</evidence>
<feature type="non-terminal residue" evidence="9">
    <location>
        <position position="1"/>
    </location>
</feature>
<dbReference type="OrthoDB" id="441660at2759"/>
<dbReference type="InterPro" id="IPR035914">
    <property type="entry name" value="Sperma_CUB_dom_sf"/>
</dbReference>
<dbReference type="GO" id="GO:0005886">
    <property type="term" value="C:plasma membrane"/>
    <property type="evidence" value="ECO:0007669"/>
    <property type="project" value="TreeGrafter"/>
</dbReference>
<evidence type="ECO:0000256" key="1">
    <source>
        <dbReference type="ARBA" id="ARBA00004479"/>
    </source>
</evidence>
<evidence type="ECO:0000259" key="8">
    <source>
        <dbReference type="PROSITE" id="PS01180"/>
    </source>
</evidence>
<evidence type="ECO:0000256" key="2">
    <source>
        <dbReference type="ARBA" id="ARBA00022692"/>
    </source>
</evidence>
<reference evidence="9" key="1">
    <citation type="submission" date="2025-08" db="UniProtKB">
        <authorList>
            <consortium name="RefSeq"/>
        </authorList>
    </citation>
    <scope>IDENTIFICATION</scope>
    <source>
        <tissue evidence="9">Leukocyte</tissue>
    </source>
</reference>
<accession>A0A8B7TI76</accession>
<evidence type="ECO:0000256" key="7">
    <source>
        <dbReference type="SAM" id="MobiDB-lite"/>
    </source>
</evidence>
<dbReference type="KEGG" id="ccan:109674775"/>
<keyword evidence="3" id="KW-1133">Transmembrane helix</keyword>
<keyword evidence="5 6" id="KW-1015">Disulfide bond</keyword>
<keyword evidence="4" id="KW-0472">Membrane</keyword>
<dbReference type="PROSITE" id="PS01180">
    <property type="entry name" value="CUB"/>
    <property type="match status" value="1"/>
</dbReference>
<feature type="region of interest" description="Disordered" evidence="7">
    <location>
        <begin position="1"/>
        <end position="105"/>
    </location>
</feature>
<dbReference type="PANTHER" id="PTHR46806">
    <property type="entry name" value="F5/8 TYPE C DOMAIN-CONTAINING PROTEIN"/>
    <property type="match status" value="1"/>
</dbReference>
<keyword evidence="2" id="KW-0812">Transmembrane</keyword>
<evidence type="ECO:0000256" key="3">
    <source>
        <dbReference type="ARBA" id="ARBA00022989"/>
    </source>
</evidence>